<dbReference type="SUPFAM" id="SSF50346">
    <property type="entry name" value="PRC-barrel domain"/>
    <property type="match status" value="1"/>
</dbReference>
<reference evidence="3 6" key="2">
    <citation type="submission" date="2019-07" db="EMBL/GenBank/DDBJ databases">
        <title>Whole genome shotgun sequence of Halomonas cupida NBRC 102219.</title>
        <authorList>
            <person name="Hosoyama A."/>
            <person name="Uohara A."/>
            <person name="Ohji S."/>
            <person name="Ichikawa N."/>
        </authorList>
    </citation>
    <scope>NUCLEOTIDE SEQUENCE [LARGE SCALE GENOMIC DNA]</scope>
    <source>
        <strain evidence="3 6">NBRC 102219</strain>
    </source>
</reference>
<dbReference type="AlphaFoldDB" id="A0A1M7CX73"/>
<feature type="chain" id="PRO_5012070826" evidence="2">
    <location>
        <begin position="30"/>
        <end position="206"/>
    </location>
</feature>
<evidence type="ECO:0000313" key="3">
    <source>
        <dbReference type="EMBL" id="GEN25905.1"/>
    </source>
</evidence>
<dbReference type="STRING" id="44933.SAMN05660971_01264"/>
<name>A0A1M7CX73_9GAMM</name>
<evidence type="ECO:0000256" key="1">
    <source>
        <dbReference type="SAM" id="MobiDB-lite"/>
    </source>
</evidence>
<dbReference type="InterPro" id="IPR011033">
    <property type="entry name" value="PRC_barrel-like_sf"/>
</dbReference>
<feature type="region of interest" description="Disordered" evidence="1">
    <location>
        <begin position="169"/>
        <end position="206"/>
    </location>
</feature>
<sequence length="206" mass="22046">MKTSLKLTSGSIGSALLISGLFINGAAMAADDGAHQGLYSADELIGADVFAADNHGEAAAEVEDVLFDNDMQLAALVVESGSLLNAGHRLYVIETGNFRVETHNGNSLDNIEYEVYLNLNQDQVSEQPEYTDTWWNNTKNDLNQAWQSTQEGAQSAWQATKEATSNALDSAGSTMQDLGNKIQGSTDDAENVDSSMSEDSTENTAN</sequence>
<evidence type="ECO:0000256" key="2">
    <source>
        <dbReference type="SAM" id="SignalP"/>
    </source>
</evidence>
<reference evidence="4 5" key="1">
    <citation type="submission" date="2016-11" db="EMBL/GenBank/DDBJ databases">
        <authorList>
            <person name="Jaros S."/>
            <person name="Januszkiewicz K."/>
            <person name="Wedrychowicz H."/>
        </authorList>
    </citation>
    <scope>NUCLEOTIDE SEQUENCE [LARGE SCALE GENOMIC DNA]</scope>
    <source>
        <strain evidence="4 5">DSM 4740</strain>
    </source>
</reference>
<dbReference type="EMBL" id="BJXU01000172">
    <property type="protein sequence ID" value="GEN25905.1"/>
    <property type="molecule type" value="Genomic_DNA"/>
</dbReference>
<dbReference type="Proteomes" id="UP000321726">
    <property type="component" value="Unassembled WGS sequence"/>
</dbReference>
<dbReference type="OrthoDB" id="6182585at2"/>
<dbReference type="EMBL" id="FRCA01000002">
    <property type="protein sequence ID" value="SHL71449.1"/>
    <property type="molecule type" value="Genomic_DNA"/>
</dbReference>
<dbReference type="Gene3D" id="1.10.287.700">
    <property type="entry name" value="Helix hairpin bin"/>
    <property type="match status" value="1"/>
</dbReference>
<organism evidence="4 5">
    <name type="scientific">Halomonas cupida</name>
    <dbReference type="NCBI Taxonomy" id="44933"/>
    <lineage>
        <taxon>Bacteria</taxon>
        <taxon>Pseudomonadati</taxon>
        <taxon>Pseudomonadota</taxon>
        <taxon>Gammaproteobacteria</taxon>
        <taxon>Oceanospirillales</taxon>
        <taxon>Halomonadaceae</taxon>
        <taxon>Halomonas</taxon>
    </lineage>
</organism>
<keyword evidence="6" id="KW-1185">Reference proteome</keyword>
<keyword evidence="2" id="KW-0732">Signal</keyword>
<protein>
    <submittedName>
        <fullName evidence="4">PRC-barrel domain-containing protein</fullName>
    </submittedName>
</protein>
<feature type="signal peptide" evidence="2">
    <location>
        <begin position="1"/>
        <end position="29"/>
    </location>
</feature>
<accession>A0A1M7CX73</accession>
<gene>
    <name evidence="3" type="ORF">HCU01_38540</name>
    <name evidence="4" type="ORF">SAMN05660971_01264</name>
</gene>
<evidence type="ECO:0000313" key="6">
    <source>
        <dbReference type="Proteomes" id="UP000321726"/>
    </source>
</evidence>
<dbReference type="RefSeq" id="WP_073434140.1">
    <property type="nucleotide sequence ID" value="NZ_BJXU01000172.1"/>
</dbReference>
<evidence type="ECO:0000313" key="5">
    <source>
        <dbReference type="Proteomes" id="UP000184123"/>
    </source>
</evidence>
<dbReference type="Proteomes" id="UP000184123">
    <property type="component" value="Unassembled WGS sequence"/>
</dbReference>
<evidence type="ECO:0000313" key="4">
    <source>
        <dbReference type="EMBL" id="SHL71449.1"/>
    </source>
</evidence>
<proteinExistence type="predicted"/>
<dbReference type="Gene3D" id="2.30.30.240">
    <property type="entry name" value="PRC-barrel domain"/>
    <property type="match status" value="1"/>
</dbReference>